<name>A0A6J7WXH5_9CAUD</name>
<dbReference type="EMBL" id="LR798308">
    <property type="protein sequence ID" value="CAB5222691.1"/>
    <property type="molecule type" value="Genomic_DNA"/>
</dbReference>
<evidence type="ECO:0000313" key="1">
    <source>
        <dbReference type="EMBL" id="CAB5222691.1"/>
    </source>
</evidence>
<gene>
    <name evidence="1" type="ORF">UFOVP366_19</name>
</gene>
<protein>
    <submittedName>
        <fullName evidence="1">Uncharacterized protein</fullName>
    </submittedName>
</protein>
<proteinExistence type="predicted"/>
<accession>A0A6J7WXH5</accession>
<reference evidence="1" key="1">
    <citation type="submission" date="2020-05" db="EMBL/GenBank/DDBJ databases">
        <authorList>
            <person name="Chiriac C."/>
            <person name="Salcher M."/>
            <person name="Ghai R."/>
            <person name="Kavagutti S V."/>
        </authorList>
    </citation>
    <scope>NUCLEOTIDE SEQUENCE</scope>
</reference>
<sequence>MGSFQITYDDFSGGQYMGSKSTNLPKNSWYGNNVVPTPSGQLIASGQSNAATWVVTGTPDSGAIYDHWVIGNDSYAFINTIKTAVSTSRLVKTTGVNNGTIFPITTSQTTLTGTLNGKVSYYPSTSLFYYINTAGTIYSVSTTGTITSVSAALAGLGLTDIAAYGYRLVAWGGTNATAKNRLYYSDTSLAIWSTGAYYEFNGTILNVLPRTNDLLVVCDTGVFSLVGVLGSSVTNQLIVPQENITEGMKDAAVVGRNMHFLDQLANGSLDGRIYRLVGSNVQATDTLNIVDVISQTGNEQARIMALNDGRLAIMMRSGVCFVETSKGLWSRLYFANATIDPAVAKQQQIGRPGPNSLNEYFVLASYDYVNKSIKVDRFVHNVISPTPTNANITISGSGSSASYPSGTVTFPEYWHSKPFTVKEVFVEYSVANDTLCTPSVQVRIEPTGNVDVLVTNITNMLSSYEPNIAQASTQPNTYVFERFRPNNANKGFGVKPSLLFSAVTIKRVILNCED</sequence>
<organism evidence="1">
    <name type="scientific">uncultured Caudovirales phage</name>
    <dbReference type="NCBI Taxonomy" id="2100421"/>
    <lineage>
        <taxon>Viruses</taxon>
        <taxon>Duplodnaviria</taxon>
        <taxon>Heunggongvirae</taxon>
        <taxon>Uroviricota</taxon>
        <taxon>Caudoviricetes</taxon>
        <taxon>Peduoviridae</taxon>
        <taxon>Maltschvirus</taxon>
        <taxon>Maltschvirus maltsch</taxon>
    </lineage>
</organism>